<sequence length="1116" mass="124664">MGAEQSKGEDQNTIEQVLQKFQQQEKLNHPSFGDIQILKDKSSDNQVGLKEFNLTDESEFAKTIEKFKPKLALDNPNLIKLHNCIQNKESQFCSTFFKVYLVFEYVKNTLEQEVQERSKDQKQPFSEEEMWNILTSCIQGAHFLYQNKLSNNNIRPSTIYITSNGIVKLADPTLFSQQGLYPAALSSPNNVPQGIYISPELLNDMYQQQYNPVYNQQKADVFSIGMCMLHAALLQPLDDLYDYKTFQINEALLHERLNQVRENYGDLLYQYLYHMLNFNADDRQDIAYFYQQINLQQEYAETATFQQAENTSAQIQKQVEYTTTQTSVTKSPERAYQPYEVITTKTIKTTTVPKQEEEVVKRSAANPNYGQVQVQIQQQPQIVIQKMSNQPTGYSSAGMFKDSEDKGSTITFIPKDQNSKNAIPDENIGNAIGGGDTYYQQQQQSVDIQPQIVTTSNNYVLPQTNTYVTQTYTSPPLNQDYTAKYTSPVTTTTVTYTNPTVNIAPYTPLTQYSSSVAPATSTSKYSSTFQPTNTYELQKGSEVSNTNTGAGYYVSTKEQLYQPVAQTTSTNTQFTSDLSKPYQTTSYGLKENNFSYIPGPSANTYGSTIGLNSTTTNVAVQNASPALTTPALTTVNQTSTSNTQPVVTKQSIVNTTVPAGSTSSYTATNTYVSPALSHILKKDESIEEAIKRSAPPPLKSELISSPYSAQVAQNSGSNFYTPSITTTLTQPPIQTNIATGTTTTTTTTTVKNSNPVTTITTSNTGYDAYKPSDEIEAILAKYRNQKETMSQLGLSSNTADIKISNNSVDAPQNNTNLAGVNTYTTTTTTTIANNTVTPSYQAYTPSQTYTANLSNIGGNYDISKPIESLNNQFQGLNINQNPNIQVSQVQSQYTAQFNPSQVSNTYQTSTVGTSNLGATNSSPYTQTYNIQQSFGQSQPQSYQQETQLVNEYQTEEKEYVIENYSNNSKYEGEKLNGMRHGRGKFYYQDGGLFDGEWRENKMHGKGILSYASGKPAYDGDWVDDKFEGFGILYNENPAPLNQPYDFSDFDNVEEYWTKYEGQFKDDNKEGYGTLFLSNGEKFVGTFYKDFVNGAGTFYTLNGDVLQGQWHQNKFIA</sequence>
<reference evidence="5" key="1">
    <citation type="journal article" date="2006" name="PLoS Biol.">
        <title>Macronuclear genome sequence of the ciliate Tetrahymena thermophila, a model eukaryote.</title>
        <authorList>
            <person name="Eisen J.A."/>
            <person name="Coyne R.S."/>
            <person name="Wu M."/>
            <person name="Wu D."/>
            <person name="Thiagarajan M."/>
            <person name="Wortman J.R."/>
            <person name="Badger J.H."/>
            <person name="Ren Q."/>
            <person name="Amedeo P."/>
            <person name="Jones K.M."/>
            <person name="Tallon L.J."/>
            <person name="Delcher A.L."/>
            <person name="Salzberg S.L."/>
            <person name="Silva J.C."/>
            <person name="Haas B.J."/>
            <person name="Majoros W.H."/>
            <person name="Farzad M."/>
            <person name="Carlton J.M."/>
            <person name="Smith R.K. Jr."/>
            <person name="Garg J."/>
            <person name="Pearlman R.E."/>
            <person name="Karrer K.M."/>
            <person name="Sun L."/>
            <person name="Manning G."/>
            <person name="Elde N.C."/>
            <person name="Turkewitz A.P."/>
            <person name="Asai D.J."/>
            <person name="Wilkes D.E."/>
            <person name="Wang Y."/>
            <person name="Cai H."/>
            <person name="Collins K."/>
            <person name="Stewart B.A."/>
            <person name="Lee S.R."/>
            <person name="Wilamowska K."/>
            <person name="Weinberg Z."/>
            <person name="Ruzzo W.L."/>
            <person name="Wloga D."/>
            <person name="Gaertig J."/>
            <person name="Frankel J."/>
            <person name="Tsao C.-C."/>
            <person name="Gorovsky M.A."/>
            <person name="Keeling P.J."/>
            <person name="Waller R.F."/>
            <person name="Patron N.J."/>
            <person name="Cherry J.M."/>
            <person name="Stover N.A."/>
            <person name="Krieger C.J."/>
            <person name="del Toro C."/>
            <person name="Ryder H.F."/>
            <person name="Williamson S.C."/>
            <person name="Barbeau R.A."/>
            <person name="Hamilton E.P."/>
            <person name="Orias E."/>
        </authorList>
    </citation>
    <scope>NUCLEOTIDE SEQUENCE [LARGE SCALE GENOMIC DNA]</scope>
    <source>
        <strain evidence="5">SB210</strain>
    </source>
</reference>
<accession>Q23AY7</accession>
<evidence type="ECO:0000256" key="2">
    <source>
        <dbReference type="SAM" id="MobiDB-lite"/>
    </source>
</evidence>
<dbReference type="HOGENOM" id="CLU_287371_0_0_1"/>
<feature type="domain" description="Protein kinase" evidence="3">
    <location>
        <begin position="21"/>
        <end position="295"/>
    </location>
</feature>
<dbReference type="PANTHER" id="PTHR23084">
    <property type="entry name" value="PHOSPHATIDYLINOSITOL-4-PHOSPHATE 5-KINASE RELATED"/>
    <property type="match status" value="1"/>
</dbReference>
<dbReference type="SUPFAM" id="SSF56112">
    <property type="entry name" value="Protein kinase-like (PK-like)"/>
    <property type="match status" value="1"/>
</dbReference>
<dbReference type="InterPro" id="IPR000719">
    <property type="entry name" value="Prot_kinase_dom"/>
</dbReference>
<name>Q23AY7_TETTS</name>
<dbReference type="AlphaFoldDB" id="Q23AY7"/>
<dbReference type="SUPFAM" id="SSF82185">
    <property type="entry name" value="Histone H3 K4-specific methyltransferase SET7/9 N-terminal domain"/>
    <property type="match status" value="2"/>
</dbReference>
<feature type="region of interest" description="Disordered" evidence="2">
    <location>
        <begin position="722"/>
        <end position="749"/>
    </location>
</feature>
<dbReference type="KEGG" id="tet:TTHERM_00653900"/>
<keyword evidence="4" id="KW-0418">Kinase</keyword>
<dbReference type="GO" id="GO:0004672">
    <property type="term" value="F:protein kinase activity"/>
    <property type="evidence" value="ECO:0007669"/>
    <property type="project" value="InterPro"/>
</dbReference>
<dbReference type="InParanoid" id="Q23AY7"/>
<dbReference type="SMART" id="SM00698">
    <property type="entry name" value="MORN"/>
    <property type="match status" value="4"/>
</dbReference>
<evidence type="ECO:0000313" key="4">
    <source>
        <dbReference type="EMBL" id="EAR93697.2"/>
    </source>
</evidence>
<dbReference type="PANTHER" id="PTHR23084:SF263">
    <property type="entry name" value="MORN REPEAT-CONTAINING PROTEIN 1"/>
    <property type="match status" value="1"/>
</dbReference>
<evidence type="ECO:0000259" key="3">
    <source>
        <dbReference type="PROSITE" id="PS50011"/>
    </source>
</evidence>
<protein>
    <submittedName>
        <fullName evidence="4">Protein kinase</fullName>
    </submittedName>
</protein>
<dbReference type="GO" id="GO:0005524">
    <property type="term" value="F:ATP binding"/>
    <property type="evidence" value="ECO:0007669"/>
    <property type="project" value="InterPro"/>
</dbReference>
<dbReference type="eggNOG" id="KOG0591">
    <property type="taxonomic scope" value="Eukaryota"/>
</dbReference>
<dbReference type="EMBL" id="GG662720">
    <property type="protein sequence ID" value="EAR93697.2"/>
    <property type="molecule type" value="Genomic_DNA"/>
</dbReference>
<keyword evidence="4" id="KW-0808">Transferase</keyword>
<gene>
    <name evidence="4" type="ORF">TTHERM_00653900</name>
</gene>
<dbReference type="InterPro" id="IPR003409">
    <property type="entry name" value="MORN"/>
</dbReference>
<dbReference type="Gene3D" id="2.20.110.10">
    <property type="entry name" value="Histone H3 K4-specific methyltransferase SET7/9 N-terminal domain"/>
    <property type="match status" value="2"/>
</dbReference>
<dbReference type="CDD" id="cd00180">
    <property type="entry name" value="PKc"/>
    <property type="match status" value="1"/>
</dbReference>
<dbReference type="eggNOG" id="KOG0231">
    <property type="taxonomic scope" value="Eukaryota"/>
</dbReference>
<dbReference type="Pfam" id="PF02493">
    <property type="entry name" value="MORN"/>
    <property type="match status" value="4"/>
</dbReference>
<dbReference type="Gene3D" id="1.10.510.10">
    <property type="entry name" value="Transferase(Phosphotransferase) domain 1"/>
    <property type="match status" value="1"/>
</dbReference>
<dbReference type="Gene3D" id="3.30.200.20">
    <property type="entry name" value="Phosphorylase Kinase, domain 1"/>
    <property type="match status" value="1"/>
</dbReference>
<dbReference type="PROSITE" id="PS50011">
    <property type="entry name" value="PROTEIN_KINASE_DOM"/>
    <property type="match status" value="1"/>
</dbReference>
<proteinExistence type="predicted"/>
<keyword evidence="1" id="KW-0677">Repeat</keyword>
<evidence type="ECO:0000313" key="5">
    <source>
        <dbReference type="Proteomes" id="UP000009168"/>
    </source>
</evidence>
<dbReference type="Proteomes" id="UP000009168">
    <property type="component" value="Unassembled WGS sequence"/>
</dbReference>
<keyword evidence="5" id="KW-1185">Reference proteome</keyword>
<dbReference type="Pfam" id="PF00069">
    <property type="entry name" value="Pkinase"/>
    <property type="match status" value="1"/>
</dbReference>
<evidence type="ECO:0000256" key="1">
    <source>
        <dbReference type="ARBA" id="ARBA00022737"/>
    </source>
</evidence>
<dbReference type="GeneID" id="7825435"/>
<dbReference type="SMART" id="SM00220">
    <property type="entry name" value="S_TKc"/>
    <property type="match status" value="1"/>
</dbReference>
<dbReference type="RefSeq" id="XP_001013942.2">
    <property type="nucleotide sequence ID" value="XM_001013942.2"/>
</dbReference>
<dbReference type="InterPro" id="IPR011009">
    <property type="entry name" value="Kinase-like_dom_sf"/>
</dbReference>
<organism evidence="4 5">
    <name type="scientific">Tetrahymena thermophila (strain SB210)</name>
    <dbReference type="NCBI Taxonomy" id="312017"/>
    <lineage>
        <taxon>Eukaryota</taxon>
        <taxon>Sar</taxon>
        <taxon>Alveolata</taxon>
        <taxon>Ciliophora</taxon>
        <taxon>Intramacronucleata</taxon>
        <taxon>Oligohymenophorea</taxon>
        <taxon>Hymenostomatida</taxon>
        <taxon>Tetrahymenina</taxon>
        <taxon>Tetrahymenidae</taxon>
        <taxon>Tetrahymena</taxon>
    </lineage>
</organism>